<evidence type="ECO:0000313" key="3">
    <source>
        <dbReference type="Proteomes" id="UP000198885"/>
    </source>
</evidence>
<evidence type="ECO:0000256" key="1">
    <source>
        <dbReference type="SAM" id="MobiDB-lite"/>
    </source>
</evidence>
<keyword evidence="3" id="KW-1185">Reference proteome</keyword>
<dbReference type="InterPro" id="IPR052707">
    <property type="entry name" value="OsmC_Ohr_Peroxiredoxin"/>
</dbReference>
<dbReference type="GO" id="GO:0006979">
    <property type="term" value="P:response to oxidative stress"/>
    <property type="evidence" value="ECO:0007669"/>
    <property type="project" value="InterPro"/>
</dbReference>
<dbReference type="InterPro" id="IPR019904">
    <property type="entry name" value="Peroxiredoxin_OsmC"/>
</dbReference>
<protein>
    <submittedName>
        <fullName evidence="2">Osmotically inducible protein OsmC</fullName>
    </submittedName>
</protein>
<gene>
    <name evidence="2" type="ORF">SAMN04490244_12015</name>
</gene>
<dbReference type="NCBIfam" id="TIGR03562">
    <property type="entry name" value="osmo_induc_OsmC"/>
    <property type="match status" value="1"/>
</dbReference>
<accession>A0A1H9X7X6</accession>
<evidence type="ECO:0000313" key="2">
    <source>
        <dbReference type="EMBL" id="SES42235.1"/>
    </source>
</evidence>
<dbReference type="InterPro" id="IPR003718">
    <property type="entry name" value="OsmC/Ohr_fam"/>
</dbReference>
<dbReference type="SUPFAM" id="SSF82784">
    <property type="entry name" value="OsmC-like"/>
    <property type="match status" value="1"/>
</dbReference>
<sequence length="142" mass="14792">MKRTGSAVWNGDLPSGKGSISTPSGTLKDTQFSFKTRFEDGTGTNPEELIAGAHAGCFSMAFSNELASAGFTPDSVATEASVQLDQVEGGFAITSIHLECEAKVPNIDESKFQEIAEGAKKGCPVSKALASVEITLTAKLMS</sequence>
<dbReference type="EMBL" id="FOGU01000020">
    <property type="protein sequence ID" value="SES42235.1"/>
    <property type="molecule type" value="Genomic_DNA"/>
</dbReference>
<dbReference type="Gene3D" id="3.30.300.20">
    <property type="match status" value="1"/>
</dbReference>
<reference evidence="2 3" key="1">
    <citation type="submission" date="2016-10" db="EMBL/GenBank/DDBJ databases">
        <authorList>
            <person name="de Groot N.N."/>
        </authorList>
    </citation>
    <scope>NUCLEOTIDE SEQUENCE [LARGE SCALE GENOMIC DNA]</scope>
    <source>
        <strain evidence="2 3">DSM 23042</strain>
    </source>
</reference>
<dbReference type="InterPro" id="IPR015946">
    <property type="entry name" value="KH_dom-like_a/b"/>
</dbReference>
<organism evidence="2 3">
    <name type="scientific">Tranquillimonas rosea</name>
    <dbReference type="NCBI Taxonomy" id="641238"/>
    <lineage>
        <taxon>Bacteria</taxon>
        <taxon>Pseudomonadati</taxon>
        <taxon>Pseudomonadota</taxon>
        <taxon>Alphaproteobacteria</taxon>
        <taxon>Rhodobacterales</taxon>
        <taxon>Roseobacteraceae</taxon>
        <taxon>Tranquillimonas</taxon>
    </lineage>
</organism>
<dbReference type="PANTHER" id="PTHR42830:SF1">
    <property type="entry name" value="OSMOTICALLY INDUCIBLE FAMILY PROTEIN"/>
    <property type="match status" value="1"/>
</dbReference>
<dbReference type="PANTHER" id="PTHR42830">
    <property type="entry name" value="OSMOTICALLY INDUCIBLE FAMILY PROTEIN"/>
    <property type="match status" value="1"/>
</dbReference>
<dbReference type="Pfam" id="PF02566">
    <property type="entry name" value="OsmC"/>
    <property type="match status" value="1"/>
</dbReference>
<dbReference type="RefSeq" id="WP_092696369.1">
    <property type="nucleotide sequence ID" value="NZ_CBDDGO010000004.1"/>
</dbReference>
<dbReference type="AlphaFoldDB" id="A0A1H9X7X6"/>
<name>A0A1H9X7X6_9RHOB</name>
<feature type="region of interest" description="Disordered" evidence="1">
    <location>
        <begin position="1"/>
        <end position="28"/>
    </location>
</feature>
<proteinExistence type="predicted"/>
<dbReference type="STRING" id="641238.SAMN04490244_12015"/>
<dbReference type="GO" id="GO:0004601">
    <property type="term" value="F:peroxidase activity"/>
    <property type="evidence" value="ECO:0007669"/>
    <property type="project" value="InterPro"/>
</dbReference>
<dbReference type="InterPro" id="IPR036102">
    <property type="entry name" value="OsmC/Ohrsf"/>
</dbReference>
<feature type="compositionally biased region" description="Polar residues" evidence="1">
    <location>
        <begin position="18"/>
        <end position="28"/>
    </location>
</feature>
<dbReference type="OrthoDB" id="9807532at2"/>
<dbReference type="Proteomes" id="UP000198885">
    <property type="component" value="Unassembled WGS sequence"/>
</dbReference>